<keyword evidence="2" id="KW-0560">Oxidoreductase</keyword>
<dbReference type="OrthoDB" id="9775296at2"/>
<evidence type="ECO:0000259" key="4">
    <source>
        <dbReference type="SMART" id="SM00822"/>
    </source>
</evidence>
<accession>A0A1U9K869</accession>
<dbReference type="CDD" id="cd05233">
    <property type="entry name" value="SDR_c"/>
    <property type="match status" value="1"/>
</dbReference>
<dbReference type="PANTHER" id="PTHR44196:SF1">
    <property type="entry name" value="DEHYDROGENASE_REDUCTASE SDR FAMILY MEMBER 7B"/>
    <property type="match status" value="1"/>
</dbReference>
<evidence type="ECO:0000256" key="2">
    <source>
        <dbReference type="ARBA" id="ARBA00023002"/>
    </source>
</evidence>
<reference evidence="5 6" key="1">
    <citation type="journal article" date="2015" name="Int. J. Syst. Evol. Microbiol.">
        <title>Novibacillus thermophilus gen. nov., sp. nov., a Gram-staining-negative and moderately thermophilic member of the family Thermoactinomycetaceae.</title>
        <authorList>
            <person name="Yang G."/>
            <person name="Chen J."/>
            <person name="Zhou S."/>
        </authorList>
    </citation>
    <scope>NUCLEOTIDE SEQUENCE [LARGE SCALE GENOMIC DNA]</scope>
    <source>
        <strain evidence="5 6">SG-1</strain>
    </source>
</reference>
<dbReference type="KEGG" id="ntr:B0W44_11120"/>
<dbReference type="InterPro" id="IPR036291">
    <property type="entry name" value="NAD(P)-bd_dom_sf"/>
</dbReference>
<comment type="similarity">
    <text evidence="1 3">Belongs to the short-chain dehydrogenases/reductases (SDR) family.</text>
</comment>
<dbReference type="STRING" id="1471761.B0W44_11120"/>
<dbReference type="Gene3D" id="3.40.50.720">
    <property type="entry name" value="NAD(P)-binding Rossmann-like Domain"/>
    <property type="match status" value="1"/>
</dbReference>
<dbReference type="Proteomes" id="UP000188603">
    <property type="component" value="Chromosome"/>
</dbReference>
<dbReference type="PRINTS" id="PR00081">
    <property type="entry name" value="GDHRDH"/>
</dbReference>
<dbReference type="RefSeq" id="WP_077720091.1">
    <property type="nucleotide sequence ID" value="NZ_CP019699.1"/>
</dbReference>
<name>A0A1U9K869_9BACL</name>
<evidence type="ECO:0000313" key="5">
    <source>
        <dbReference type="EMBL" id="AQS56232.1"/>
    </source>
</evidence>
<keyword evidence="6" id="KW-1185">Reference proteome</keyword>
<dbReference type="InterPro" id="IPR002347">
    <property type="entry name" value="SDR_fam"/>
</dbReference>
<dbReference type="Pfam" id="PF00106">
    <property type="entry name" value="adh_short"/>
    <property type="match status" value="1"/>
</dbReference>
<organism evidence="5 6">
    <name type="scientific">Novibacillus thermophilus</name>
    <dbReference type="NCBI Taxonomy" id="1471761"/>
    <lineage>
        <taxon>Bacteria</taxon>
        <taxon>Bacillati</taxon>
        <taxon>Bacillota</taxon>
        <taxon>Bacilli</taxon>
        <taxon>Bacillales</taxon>
        <taxon>Thermoactinomycetaceae</taxon>
        <taxon>Novibacillus</taxon>
    </lineage>
</organism>
<evidence type="ECO:0000256" key="3">
    <source>
        <dbReference type="RuleBase" id="RU000363"/>
    </source>
</evidence>
<dbReference type="SMART" id="SM00822">
    <property type="entry name" value="PKS_KR"/>
    <property type="match status" value="1"/>
</dbReference>
<dbReference type="InterPro" id="IPR057326">
    <property type="entry name" value="KR_dom"/>
</dbReference>
<evidence type="ECO:0000256" key="1">
    <source>
        <dbReference type="ARBA" id="ARBA00006484"/>
    </source>
</evidence>
<sequence>MGQRIILLTGASSGIGEAVARLLVQQGDFPLLVSRRKDRLIALQRELGGADAFPCDVTSDAQVHQLMKNVIARYGRVDVLINNAGYGRFGGALDISMADFTGMAETNYLGAVRLTQAVLPYMLQREKGTIINVASVAGLTGIPNLSAYSASKFALIGFSEALKMEYAPPIEVGVLCPGPVQSPFFRGVDASRLFPPLIVGHMLDVETTARHVLQLIDRPTLSIVPSGMRWAMRLRRLAPGIYFRIMKRLYDSFEEKQHAYTDMKCNGRAGTRRHNG</sequence>
<feature type="domain" description="Ketoreductase" evidence="4">
    <location>
        <begin position="4"/>
        <end position="183"/>
    </location>
</feature>
<dbReference type="GO" id="GO:0016491">
    <property type="term" value="F:oxidoreductase activity"/>
    <property type="evidence" value="ECO:0007669"/>
    <property type="project" value="UniProtKB-KW"/>
</dbReference>
<dbReference type="SUPFAM" id="SSF51735">
    <property type="entry name" value="NAD(P)-binding Rossmann-fold domains"/>
    <property type="match status" value="1"/>
</dbReference>
<dbReference type="GO" id="GO:0016020">
    <property type="term" value="C:membrane"/>
    <property type="evidence" value="ECO:0007669"/>
    <property type="project" value="TreeGrafter"/>
</dbReference>
<protein>
    <recommendedName>
        <fullName evidence="4">Ketoreductase domain-containing protein</fullName>
    </recommendedName>
</protein>
<dbReference type="PRINTS" id="PR00080">
    <property type="entry name" value="SDRFAMILY"/>
</dbReference>
<proteinExistence type="inferred from homology"/>
<gene>
    <name evidence="5" type="ORF">B0W44_11120</name>
</gene>
<dbReference type="AlphaFoldDB" id="A0A1U9K869"/>
<dbReference type="EMBL" id="CP019699">
    <property type="protein sequence ID" value="AQS56232.1"/>
    <property type="molecule type" value="Genomic_DNA"/>
</dbReference>
<dbReference type="PANTHER" id="PTHR44196">
    <property type="entry name" value="DEHYDROGENASE/REDUCTASE SDR FAMILY MEMBER 7B"/>
    <property type="match status" value="1"/>
</dbReference>
<evidence type="ECO:0000313" key="6">
    <source>
        <dbReference type="Proteomes" id="UP000188603"/>
    </source>
</evidence>